<dbReference type="SUPFAM" id="SSF74650">
    <property type="entry name" value="Galactose mutarotase-like"/>
    <property type="match status" value="1"/>
</dbReference>
<sequence length="777" mass="88462">MFKKLLPLGIFLASCFWASGQTSVGMPGGVKTKFKNYNIEIRYYSDKIVRVIKYPLDSTVHKKSLSVIMVPEKVQLKVTKTSNGISLQSVSVQTKLDLSNGAITFSKPDGTVLLAEKPDGFQLNPIKDVNLNRYQAAQSFVLDTTEAIYGLGQQQNGKMNQRNTKVLLENANTKVCIPYFQSIKGYGLFWDNYSPTDFTDTKTETVFNSHIADLGDYYFMYGGNGDGVVAQMRTLTGQAPMMPFWTFGFSQSRERYKTQDELLDVVKKYRSLHVPLDGIVQDWQYWGADSVWNAMTFDHTTYPTPQQWVNEIHNLHAKLFIVAWPGFGPKTPQYTEFDKNNQLINFHSWPPKAGTKVYDPFNQAARDIYWRYLNKGIFSLGIDAWWLDSTEPDHIDVKPVDFEQPTAMGSFRSIQNAFPLMHVGNVYDHQRATTSDKRVSILARSAFAGSQRYGANTWSGDISSRWDVFTRQVPAALNFTLTGIPYWNADIGGFFARDYEKTGGAKNPKFQELYTRWLEFAAFTPLMRSHGTMVPREIYQFGERGEWPFDAQERFINIRYHLLPYLYSTAWDVTRHSGSIMRALYLDYPNDPQVYDLGSQFLLGRSLLVAPVTAADNKTTSVYLPAGKWFDFWTGQSVVGGSKVEKATPMDIIPLYLKAGTVMPWGPKVEYSTEKKWDQLELRIYPGADGNFTLYEDEGDNYNYEKGKYTEIGFHWNDKARTLTIDQRKGAFTGMLSSRKFNVVIVDANHGAGYENASRFDQTVGYDGKQAVVSFKK</sequence>
<dbReference type="GO" id="GO:0030246">
    <property type="term" value="F:carbohydrate binding"/>
    <property type="evidence" value="ECO:0007669"/>
    <property type="project" value="InterPro"/>
</dbReference>
<feature type="domain" description="DUF5110" evidence="6">
    <location>
        <begin position="679"/>
        <end position="747"/>
    </location>
</feature>
<feature type="domain" description="Glycoside hydrolase family 31 N-terminal" evidence="5">
    <location>
        <begin position="39"/>
        <end position="198"/>
    </location>
</feature>
<evidence type="ECO:0000259" key="5">
    <source>
        <dbReference type="Pfam" id="PF13802"/>
    </source>
</evidence>
<dbReference type="CDD" id="cd14752">
    <property type="entry name" value="GH31_N"/>
    <property type="match status" value="1"/>
</dbReference>
<evidence type="ECO:0000256" key="1">
    <source>
        <dbReference type="ARBA" id="ARBA00007806"/>
    </source>
</evidence>
<dbReference type="SUPFAM" id="SSF51011">
    <property type="entry name" value="Glycosyl hydrolase domain"/>
    <property type="match status" value="1"/>
</dbReference>
<dbReference type="InterPro" id="IPR000322">
    <property type="entry name" value="Glyco_hydro_31_TIM"/>
</dbReference>
<comment type="similarity">
    <text evidence="1 2">Belongs to the glycosyl hydrolase 31 family.</text>
</comment>
<evidence type="ECO:0000256" key="2">
    <source>
        <dbReference type="RuleBase" id="RU361185"/>
    </source>
</evidence>
<evidence type="ECO:0000256" key="3">
    <source>
        <dbReference type="SAM" id="SignalP"/>
    </source>
</evidence>
<dbReference type="RefSeq" id="WP_107830613.1">
    <property type="nucleotide sequence ID" value="NZ_CP160205.1"/>
</dbReference>
<protein>
    <submittedName>
        <fullName evidence="8">Alpha-D-xyloside xylohydrolase</fullName>
    </submittedName>
</protein>
<keyword evidence="2" id="KW-0326">Glycosidase</keyword>
<dbReference type="CDD" id="cd06591">
    <property type="entry name" value="GH31_xylosidase_XylS"/>
    <property type="match status" value="1"/>
</dbReference>
<dbReference type="Gene3D" id="2.60.40.1760">
    <property type="entry name" value="glycosyl hydrolase (family 31)"/>
    <property type="match status" value="1"/>
</dbReference>
<proteinExistence type="inferred from homology"/>
<dbReference type="InterPro" id="IPR013780">
    <property type="entry name" value="Glyco_hydro_b"/>
</dbReference>
<comment type="caution">
    <text evidence="8">The sequence shown here is derived from an EMBL/GenBank/DDBJ whole genome shotgun (WGS) entry which is preliminary data.</text>
</comment>
<feature type="chain" id="PRO_5015401935" evidence="3">
    <location>
        <begin position="19"/>
        <end position="777"/>
    </location>
</feature>
<dbReference type="Pfam" id="PF13802">
    <property type="entry name" value="Gal_mutarotas_2"/>
    <property type="match status" value="1"/>
</dbReference>
<feature type="signal peptide" evidence="3">
    <location>
        <begin position="1"/>
        <end position="18"/>
    </location>
</feature>
<dbReference type="OrthoDB" id="176168at2"/>
<dbReference type="EMBL" id="QAOQ01000007">
    <property type="protein sequence ID" value="PTQ94172.1"/>
    <property type="molecule type" value="Genomic_DNA"/>
</dbReference>
<dbReference type="SUPFAM" id="SSF51445">
    <property type="entry name" value="(Trans)glycosidases"/>
    <property type="match status" value="1"/>
</dbReference>
<dbReference type="InterPro" id="IPR017853">
    <property type="entry name" value="GH"/>
</dbReference>
<keyword evidence="2 8" id="KW-0378">Hydrolase</keyword>
<dbReference type="InterPro" id="IPR025887">
    <property type="entry name" value="Glyco_hydro_31_N_dom"/>
</dbReference>
<evidence type="ECO:0000313" key="9">
    <source>
        <dbReference type="Proteomes" id="UP000244168"/>
    </source>
</evidence>
<name>A0A2T5J6L5_9SPHI</name>
<evidence type="ECO:0000259" key="7">
    <source>
        <dbReference type="Pfam" id="PF21365"/>
    </source>
</evidence>
<dbReference type="PROSITE" id="PS51257">
    <property type="entry name" value="PROKAR_LIPOPROTEIN"/>
    <property type="match status" value="1"/>
</dbReference>
<dbReference type="InterPro" id="IPR048395">
    <property type="entry name" value="Glyco_hydro_31_C"/>
</dbReference>
<evidence type="ECO:0000313" key="8">
    <source>
        <dbReference type="EMBL" id="PTQ94172.1"/>
    </source>
</evidence>
<evidence type="ECO:0000259" key="4">
    <source>
        <dbReference type="Pfam" id="PF01055"/>
    </source>
</evidence>
<dbReference type="InterPro" id="IPR011013">
    <property type="entry name" value="Gal_mutarotase_sf_dom"/>
</dbReference>
<dbReference type="GO" id="GO:0005975">
    <property type="term" value="P:carbohydrate metabolic process"/>
    <property type="evidence" value="ECO:0007669"/>
    <property type="project" value="InterPro"/>
</dbReference>
<keyword evidence="3" id="KW-0732">Signal</keyword>
<evidence type="ECO:0000259" key="6">
    <source>
        <dbReference type="Pfam" id="PF17137"/>
    </source>
</evidence>
<dbReference type="Pfam" id="PF21365">
    <property type="entry name" value="Glyco_hydro_31_3rd"/>
    <property type="match status" value="1"/>
</dbReference>
<feature type="domain" description="Glycosyl hydrolase family 31 C-terminal" evidence="7">
    <location>
        <begin position="579"/>
        <end position="662"/>
    </location>
</feature>
<dbReference type="Proteomes" id="UP000244168">
    <property type="component" value="Unassembled WGS sequence"/>
</dbReference>
<dbReference type="PANTHER" id="PTHR43863">
    <property type="entry name" value="HYDROLASE, PUTATIVE (AFU_ORTHOLOGUE AFUA_1G03140)-RELATED"/>
    <property type="match status" value="1"/>
</dbReference>
<dbReference type="AlphaFoldDB" id="A0A2T5J6L5"/>
<dbReference type="GO" id="GO:0004553">
    <property type="term" value="F:hydrolase activity, hydrolyzing O-glycosyl compounds"/>
    <property type="evidence" value="ECO:0007669"/>
    <property type="project" value="InterPro"/>
</dbReference>
<feature type="domain" description="Glycoside hydrolase family 31 TIM barrel" evidence="4">
    <location>
        <begin position="240"/>
        <end position="568"/>
    </location>
</feature>
<dbReference type="Gene3D" id="2.60.40.1180">
    <property type="entry name" value="Golgi alpha-mannosidase II"/>
    <property type="match status" value="2"/>
</dbReference>
<keyword evidence="9" id="KW-1185">Reference proteome</keyword>
<accession>A0A2T5J6L5</accession>
<dbReference type="Pfam" id="PF01055">
    <property type="entry name" value="Glyco_hydro_31_2nd"/>
    <property type="match status" value="1"/>
</dbReference>
<organism evidence="8 9">
    <name type="scientific">Mucilaginibacter yixingensis</name>
    <dbReference type="NCBI Taxonomy" id="1295612"/>
    <lineage>
        <taxon>Bacteria</taxon>
        <taxon>Pseudomonadati</taxon>
        <taxon>Bacteroidota</taxon>
        <taxon>Sphingobacteriia</taxon>
        <taxon>Sphingobacteriales</taxon>
        <taxon>Sphingobacteriaceae</taxon>
        <taxon>Mucilaginibacter</taxon>
    </lineage>
</organism>
<gene>
    <name evidence="8" type="ORF">C8P68_107238</name>
</gene>
<dbReference type="InterPro" id="IPR033403">
    <property type="entry name" value="DUF5110"/>
</dbReference>
<dbReference type="Gene3D" id="3.20.20.80">
    <property type="entry name" value="Glycosidases"/>
    <property type="match status" value="1"/>
</dbReference>
<reference evidence="8 9" key="1">
    <citation type="submission" date="2018-04" db="EMBL/GenBank/DDBJ databases">
        <title>Genomic Encyclopedia of Archaeal and Bacterial Type Strains, Phase II (KMG-II): from individual species to whole genera.</title>
        <authorList>
            <person name="Goeker M."/>
        </authorList>
    </citation>
    <scope>NUCLEOTIDE SEQUENCE [LARGE SCALE GENOMIC DNA]</scope>
    <source>
        <strain evidence="8 9">DSM 26809</strain>
    </source>
</reference>
<dbReference type="PANTHER" id="PTHR43863:SF2">
    <property type="entry name" value="MALTASE-GLUCOAMYLASE"/>
    <property type="match status" value="1"/>
</dbReference>
<dbReference type="Pfam" id="PF17137">
    <property type="entry name" value="DUF5110"/>
    <property type="match status" value="1"/>
</dbReference>
<dbReference type="InterPro" id="IPR051816">
    <property type="entry name" value="Glycosyl_Hydrolase_31"/>
</dbReference>